<proteinExistence type="predicted"/>
<protein>
    <recommendedName>
        <fullName evidence="2">YcxB-like C-terminal domain-containing protein</fullName>
    </recommendedName>
</protein>
<evidence type="ECO:0000259" key="2">
    <source>
        <dbReference type="Pfam" id="PF14317"/>
    </source>
</evidence>
<feature type="transmembrane region" description="Helical" evidence="1">
    <location>
        <begin position="54"/>
        <end position="71"/>
    </location>
</feature>
<gene>
    <name evidence="3" type="ORF">C7U56_11755</name>
</gene>
<accession>A0A2T3FMG5</accession>
<dbReference type="Pfam" id="PF14317">
    <property type="entry name" value="YcxB"/>
    <property type="match status" value="1"/>
</dbReference>
<evidence type="ECO:0000313" key="3">
    <source>
        <dbReference type="EMBL" id="PST36462.1"/>
    </source>
</evidence>
<organism evidence="3 4">
    <name type="scientific">Clostridium fessum</name>
    <dbReference type="NCBI Taxonomy" id="2126740"/>
    <lineage>
        <taxon>Bacteria</taxon>
        <taxon>Bacillati</taxon>
        <taxon>Bacillota</taxon>
        <taxon>Clostridia</taxon>
        <taxon>Eubacteriales</taxon>
        <taxon>Clostridiaceae</taxon>
        <taxon>Clostridium</taxon>
    </lineage>
</organism>
<sequence length="165" mass="18611">MDLRVKIQPKEIFIYSMYNFWAGLRGIGCIILTVLVIIAAAASEERLGTQVTNLVILGVIALTGFQIFAIWKQAERTARDAKTGAEIVFHIGDEGIRARQANGKGEISWDKLVKVKKIAGIYVLYLGRDKAYLMPKRVFRGSEEQIFLSMLTRNLPQEKRRGIRA</sequence>
<keyword evidence="1" id="KW-1133">Transmembrane helix</keyword>
<reference evidence="3 4" key="1">
    <citation type="submission" date="2018-03" db="EMBL/GenBank/DDBJ databases">
        <title>Lachnoclostridium SNUG30386 gen.nov., sp.nov., isolated from human faeces.</title>
        <authorList>
            <person name="Seo B."/>
            <person name="Jeon K."/>
            <person name="Ko G."/>
        </authorList>
    </citation>
    <scope>NUCLEOTIDE SEQUENCE [LARGE SCALE GENOMIC DNA]</scope>
    <source>
        <strain evidence="3 4">SNUG30386</strain>
    </source>
</reference>
<feature type="domain" description="YcxB-like C-terminal" evidence="2">
    <location>
        <begin position="91"/>
        <end position="146"/>
    </location>
</feature>
<keyword evidence="4" id="KW-1185">Reference proteome</keyword>
<dbReference type="Proteomes" id="UP000241048">
    <property type="component" value="Unassembled WGS sequence"/>
</dbReference>
<dbReference type="EMBL" id="PYLO01000004">
    <property type="protein sequence ID" value="PST36462.1"/>
    <property type="molecule type" value="Genomic_DNA"/>
</dbReference>
<evidence type="ECO:0000313" key="4">
    <source>
        <dbReference type="Proteomes" id="UP000241048"/>
    </source>
</evidence>
<name>A0A2T3FMG5_9CLOT</name>
<dbReference type="InterPro" id="IPR025588">
    <property type="entry name" value="YcxB-like_C"/>
</dbReference>
<feature type="transmembrane region" description="Helical" evidence="1">
    <location>
        <begin position="20"/>
        <end position="42"/>
    </location>
</feature>
<dbReference type="RefSeq" id="WP_107001377.1">
    <property type="nucleotide sequence ID" value="NZ_DBFCBK010000015.1"/>
</dbReference>
<dbReference type="AlphaFoldDB" id="A0A2T3FMG5"/>
<comment type="caution">
    <text evidence="3">The sequence shown here is derived from an EMBL/GenBank/DDBJ whole genome shotgun (WGS) entry which is preliminary data.</text>
</comment>
<keyword evidence="1" id="KW-0472">Membrane</keyword>
<keyword evidence="1" id="KW-0812">Transmembrane</keyword>
<evidence type="ECO:0000256" key="1">
    <source>
        <dbReference type="SAM" id="Phobius"/>
    </source>
</evidence>